<dbReference type="InterPro" id="IPR036322">
    <property type="entry name" value="WD40_repeat_dom_sf"/>
</dbReference>
<dbReference type="PANTHER" id="PTHR44525:SF1">
    <property type="entry name" value="WD REPEAT-CONTAINING PROTEIN 27"/>
    <property type="match status" value="1"/>
</dbReference>
<dbReference type="InterPro" id="IPR001680">
    <property type="entry name" value="WD40_rpt"/>
</dbReference>
<protein>
    <submittedName>
        <fullName evidence="3">Uncharacterized protein</fullName>
    </submittedName>
</protein>
<evidence type="ECO:0000313" key="3">
    <source>
        <dbReference type="EMBL" id="KAK6172448.1"/>
    </source>
</evidence>
<comment type="caution">
    <text evidence="3">The sequence shown here is derived from an EMBL/GenBank/DDBJ whole genome shotgun (WGS) entry which is preliminary data.</text>
</comment>
<proteinExistence type="predicted"/>
<dbReference type="Proteomes" id="UP001347796">
    <property type="component" value="Unassembled WGS sequence"/>
</dbReference>
<dbReference type="AlphaFoldDB" id="A0AAN8JC83"/>
<dbReference type="InterPro" id="IPR015943">
    <property type="entry name" value="WD40/YVTN_repeat-like_dom_sf"/>
</dbReference>
<evidence type="ECO:0000256" key="1">
    <source>
        <dbReference type="PROSITE-ProRule" id="PRU00221"/>
    </source>
</evidence>
<keyword evidence="4" id="KW-1185">Reference proteome</keyword>
<organism evidence="3 4">
    <name type="scientific">Patella caerulea</name>
    <name type="common">Rayed Mediterranean limpet</name>
    <dbReference type="NCBI Taxonomy" id="87958"/>
    <lineage>
        <taxon>Eukaryota</taxon>
        <taxon>Metazoa</taxon>
        <taxon>Spiralia</taxon>
        <taxon>Lophotrochozoa</taxon>
        <taxon>Mollusca</taxon>
        <taxon>Gastropoda</taxon>
        <taxon>Patellogastropoda</taxon>
        <taxon>Patelloidea</taxon>
        <taxon>Patellidae</taxon>
        <taxon>Patella</taxon>
    </lineage>
</organism>
<name>A0AAN8JC83_PATCE</name>
<keyword evidence="1" id="KW-0853">WD repeat</keyword>
<dbReference type="PROSITE" id="PS50294">
    <property type="entry name" value="WD_REPEATS_REGION"/>
    <property type="match status" value="3"/>
</dbReference>
<dbReference type="PROSITE" id="PS50082">
    <property type="entry name" value="WD_REPEATS_2"/>
    <property type="match status" value="3"/>
</dbReference>
<reference evidence="3 4" key="1">
    <citation type="submission" date="2024-01" db="EMBL/GenBank/DDBJ databases">
        <title>The genome of the rayed Mediterranean limpet Patella caerulea (Linnaeus, 1758).</title>
        <authorList>
            <person name="Anh-Thu Weber A."/>
            <person name="Halstead-Nussloch G."/>
        </authorList>
    </citation>
    <scope>NUCLEOTIDE SEQUENCE [LARGE SCALE GENOMIC DNA]</scope>
    <source>
        <strain evidence="3">AATW-2023a</strain>
        <tissue evidence="3">Whole specimen</tissue>
    </source>
</reference>
<feature type="repeat" description="WD" evidence="1">
    <location>
        <begin position="856"/>
        <end position="894"/>
    </location>
</feature>
<dbReference type="EMBL" id="JAZGQO010000011">
    <property type="protein sequence ID" value="KAK6172448.1"/>
    <property type="molecule type" value="Genomic_DNA"/>
</dbReference>
<gene>
    <name evidence="3" type="ORF">SNE40_016095</name>
</gene>
<dbReference type="Gene3D" id="2.130.10.10">
    <property type="entry name" value="YVTN repeat-like/Quinoprotein amine dehydrogenase"/>
    <property type="match status" value="3"/>
</dbReference>
<dbReference type="InterPro" id="IPR042411">
    <property type="entry name" value="WDR27"/>
</dbReference>
<evidence type="ECO:0000313" key="4">
    <source>
        <dbReference type="Proteomes" id="UP001347796"/>
    </source>
</evidence>
<dbReference type="Pfam" id="PF00400">
    <property type="entry name" value="WD40"/>
    <property type="match status" value="4"/>
</dbReference>
<dbReference type="SMART" id="SM00320">
    <property type="entry name" value="WD40"/>
    <property type="match status" value="8"/>
</dbReference>
<feature type="region of interest" description="Disordered" evidence="2">
    <location>
        <begin position="457"/>
        <end position="490"/>
    </location>
</feature>
<accession>A0AAN8JC83</accession>
<feature type="repeat" description="WD" evidence="1">
    <location>
        <begin position="146"/>
        <end position="188"/>
    </location>
</feature>
<sequence length="894" mass="98922">MSIVQEYCVAPGFNPDRVLPAVSNEYFAVPMTRTSIGVWSFDKLELRHKPLELHGHRKTITALAFGNRPATNVLCSCAGDYVIVWDIEVSQRNFNERKQIKGEIIGTSIGEINHCVFNADDTLVAVCVDVDVYILKSNTQTVLAVLDGHLNRVTGAEFCPHYSSTIVTISDDRTFKIWDLHSHSLVYQSCVITSSALVNICMNWDEPAFSVGSADGIVRTYDLTDGNDFRTLFQLDINSIKRKIKEASFKSQITGVRNGPKTISSRQTWKRSDGIIPANDNTGFMDRCEESIVGLCYAYPQGHREDSGVPSFLRSAVTDMLNKTAAVLLVATTSTLLQIDPKSLETLNSVDLQMEIPSKGNFASRGITLGALDFVSFNSGHNVWAVAGTLLENRIHVLNWPLVACANTPLEEETLNIESAMDLLSLHPDLNPNRERVTRSCELSMVATNPLCKNSPLSSKLTPISREKARSSSVNRRNSTPAAKKYDSMNQPITFKNKVKSSGYSTQAPKGKLFQPQTGKIRQPTLKRSQSLEAPLQLEDYPVNCGHPNEQISTRSVCETSAPITSLRFSGNGQNVASGLANKLAISFPLSTKKMGSTYQGHDAAVNSVYWSRDNSMIITASDDKSAIVWTCNPRETIMKISTTLDNFSDSDSATKKTNPLFPKEVKQSQFYYMDKFILLISGNGFYMYKYYLDTSKHEIRRYLTKSKYKLVKSWFLDSQCLTAMAAVNSFHSHISICAGSNRSYEVVDMNEGRSVSLVTDAHVRPIHAIALNEGSTYVSQPDAAYNVFATAAVADCIKLWDLRTNKCVQRFEGHVNKAIPCGLAISPCGQYLASGSEDKLTYLFDVRTGTYCDRLRGHSDVVSTVAFHPAKPLLASGSIDGNVVLYKPENWHS</sequence>
<dbReference type="PANTHER" id="PTHR44525">
    <property type="entry name" value="WD REPEAT-CONTAINING PROTEIN 27"/>
    <property type="match status" value="1"/>
</dbReference>
<feature type="compositionally biased region" description="Polar residues" evidence="2">
    <location>
        <begin position="471"/>
        <end position="481"/>
    </location>
</feature>
<feature type="repeat" description="WD" evidence="1">
    <location>
        <begin position="599"/>
        <end position="640"/>
    </location>
</feature>
<evidence type="ECO:0000256" key="2">
    <source>
        <dbReference type="SAM" id="MobiDB-lite"/>
    </source>
</evidence>
<dbReference type="SUPFAM" id="SSF50978">
    <property type="entry name" value="WD40 repeat-like"/>
    <property type="match status" value="1"/>
</dbReference>